<feature type="domain" description="Glycosyl hydrolase family 13 catalytic" evidence="16">
    <location>
        <begin position="123"/>
        <end position="454"/>
    </location>
</feature>
<organism evidence="17 18">
    <name type="scientific">Deinococcus malanensis</name>
    <dbReference type="NCBI Taxonomy" id="1706855"/>
    <lineage>
        <taxon>Bacteria</taxon>
        <taxon>Thermotogati</taxon>
        <taxon>Deinococcota</taxon>
        <taxon>Deinococci</taxon>
        <taxon>Deinococcales</taxon>
        <taxon>Deinococcaceae</taxon>
        <taxon>Deinococcus</taxon>
    </lineage>
</organism>
<evidence type="ECO:0000256" key="5">
    <source>
        <dbReference type="ARBA" id="ARBA00015938"/>
    </source>
</evidence>
<dbReference type="CDD" id="cd02853">
    <property type="entry name" value="E_set_MTHase_like_N"/>
    <property type="match status" value="1"/>
</dbReference>
<dbReference type="PIRSF" id="PIRSF006337">
    <property type="entry name" value="Trehalose_TreZ"/>
    <property type="match status" value="1"/>
</dbReference>
<dbReference type="EMBL" id="BMPP01000003">
    <property type="protein sequence ID" value="GGK18397.1"/>
    <property type="molecule type" value="Genomic_DNA"/>
</dbReference>
<evidence type="ECO:0000256" key="8">
    <source>
        <dbReference type="ARBA" id="ARBA00023277"/>
    </source>
</evidence>
<dbReference type="SMART" id="SM00642">
    <property type="entry name" value="Aamy"/>
    <property type="match status" value="1"/>
</dbReference>
<comment type="similarity">
    <text evidence="3 14">Belongs to the glycosyl hydrolase 13 family.</text>
</comment>
<dbReference type="InterPro" id="IPR014756">
    <property type="entry name" value="Ig_E-set"/>
</dbReference>
<comment type="pathway">
    <text evidence="2 14">Glycan biosynthesis; trehalose biosynthesis.</text>
</comment>
<dbReference type="InterPro" id="IPR017853">
    <property type="entry name" value="GH"/>
</dbReference>
<evidence type="ECO:0000256" key="4">
    <source>
        <dbReference type="ARBA" id="ARBA00012268"/>
    </source>
</evidence>
<gene>
    <name evidence="17" type="primary">treZ</name>
    <name evidence="17" type="ORF">GCM10008955_09760</name>
</gene>
<evidence type="ECO:0000313" key="17">
    <source>
        <dbReference type="EMBL" id="GGK18397.1"/>
    </source>
</evidence>
<keyword evidence="9 14" id="KW-0326">Glycosidase</keyword>
<dbReference type="InterPro" id="IPR013783">
    <property type="entry name" value="Ig-like_fold"/>
</dbReference>
<dbReference type="Gene3D" id="3.20.20.80">
    <property type="entry name" value="Glycosidases"/>
    <property type="match status" value="1"/>
</dbReference>
<dbReference type="InterPro" id="IPR006047">
    <property type="entry name" value="GH13_cat_dom"/>
</dbReference>
<comment type="catalytic activity">
    <reaction evidence="12 14">
        <text>hydrolysis of (1-&gt;4)-alpha-D-glucosidic linkage in 4-alpha-D-[(1-&gt;4)-alpha-D-glucanosyl]n trehalose to yield trehalose and (1-&gt;4)-alpha-D-glucan.</text>
        <dbReference type="EC" id="3.2.1.141"/>
    </reaction>
</comment>
<evidence type="ECO:0000259" key="16">
    <source>
        <dbReference type="SMART" id="SM00642"/>
    </source>
</evidence>
<dbReference type="EC" id="3.2.1.141" evidence="4 13"/>
<keyword evidence="6" id="KW-0963">Cytoplasm</keyword>
<evidence type="ECO:0000256" key="1">
    <source>
        <dbReference type="ARBA" id="ARBA00004496"/>
    </source>
</evidence>
<feature type="region of interest" description="Disordered" evidence="15">
    <location>
        <begin position="1"/>
        <end position="22"/>
    </location>
</feature>
<keyword evidence="18" id="KW-1185">Reference proteome</keyword>
<dbReference type="Pfam" id="PF00128">
    <property type="entry name" value="Alpha-amylase"/>
    <property type="match status" value="1"/>
</dbReference>
<dbReference type="Gene3D" id="2.60.40.1180">
    <property type="entry name" value="Golgi alpha-mannosidase II"/>
    <property type="match status" value="1"/>
</dbReference>
<dbReference type="InterPro" id="IPR004193">
    <property type="entry name" value="Glyco_hydro_13_N"/>
</dbReference>
<evidence type="ECO:0000256" key="3">
    <source>
        <dbReference type="ARBA" id="ARBA00008061"/>
    </source>
</evidence>
<protein>
    <recommendedName>
        <fullName evidence="5 13">Malto-oligosyltrehalose trehalohydrolase</fullName>
        <shortName evidence="14">MTHase</shortName>
        <ecNumber evidence="4 13">3.2.1.141</ecNumber>
    </recommendedName>
    <alternativeName>
        <fullName evidence="11 14">4-alpha-D-((1-&gt;4)-alpha-D-glucano)trehalose trehalohydrolase</fullName>
    </alternativeName>
    <alternativeName>
        <fullName evidence="10 14">Maltooligosyl trehalose trehalohydrolase</fullName>
    </alternativeName>
</protein>
<dbReference type="Pfam" id="PF02922">
    <property type="entry name" value="CBM_48"/>
    <property type="match status" value="1"/>
</dbReference>
<evidence type="ECO:0000313" key="18">
    <source>
        <dbReference type="Proteomes" id="UP000647587"/>
    </source>
</evidence>
<sequence length="598" mass="66126">MIRMSDSAVIERPPSLGAVPGPEGTTFRMWSTHAREAALMVYDGDRASRRPLQAAGQGVFEGTFADLGPGTRYKFEVSGQAFPDPYARWLPEGVHGPAVVWASSYVPRHAPPQRQRHELVIYELHVGTFTPEGTYRAAAKRLGHLRDLGITAIELLPLSAFPGQRGWGYDGVAHFAPFAPYGPPEDLQAFIDEAHGHGLLVLLDMVYNHFGPDGNYLGAYSPQYFTPAHQTPWGSAPDYTQPFMRQLAVDSAEHWLRTYGFDGFRLDATHEIVDTSEQHILSELTGRTHAWGQERGAATFVFCEDDRNFPPLVQDTGADGIWTDDFHHQVRVVLTGEQDGYYAAYRPDVADLARCIERGWLYEGQPWPLSGKPRGLASDGLDAPAFVYCIQNHDQIGNRATGDRLQETAGEEGFLAASALLLFLPMTPLLFQGQEWMASTPFQFFSDFSGDLGRQVTEGRLAEFAGFEGFGAHTVPDPQAPSTFRHSTLDWAEPRNDVHARVLEVYRKLLRLRREDPVLGHASRGELQAGSAGPVLWVERRLGRQRRLLLVNFGQETAGVRDSLPYSLEGAHELLNTSASGDSGVPAFSAVLYVLPDA</sequence>
<evidence type="ECO:0000256" key="2">
    <source>
        <dbReference type="ARBA" id="ARBA00005199"/>
    </source>
</evidence>
<dbReference type="Gene3D" id="2.60.40.10">
    <property type="entry name" value="Immunoglobulins"/>
    <property type="match status" value="1"/>
</dbReference>
<evidence type="ECO:0000256" key="9">
    <source>
        <dbReference type="ARBA" id="ARBA00023295"/>
    </source>
</evidence>
<evidence type="ECO:0000256" key="12">
    <source>
        <dbReference type="ARBA" id="ARBA00034013"/>
    </source>
</evidence>
<dbReference type="InterPro" id="IPR044901">
    <property type="entry name" value="Trehalose_TreZ_E-set_sf"/>
</dbReference>
<accession>A0ABQ2ESG2</accession>
<evidence type="ECO:0000256" key="10">
    <source>
        <dbReference type="ARBA" id="ARBA00032057"/>
    </source>
</evidence>
<evidence type="ECO:0000256" key="7">
    <source>
        <dbReference type="ARBA" id="ARBA00022801"/>
    </source>
</evidence>
<dbReference type="NCBIfam" id="TIGR02402">
    <property type="entry name" value="trehalose_TreZ"/>
    <property type="match status" value="1"/>
</dbReference>
<dbReference type="InterPro" id="IPR012768">
    <property type="entry name" value="Trehalose_TreZ"/>
</dbReference>
<name>A0ABQ2ESG2_9DEIO</name>
<dbReference type="PANTHER" id="PTHR43651:SF11">
    <property type="entry name" value="MALTO-OLIGOSYLTREHALOSE TREHALOHYDROLASE"/>
    <property type="match status" value="1"/>
</dbReference>
<dbReference type="PANTHER" id="PTHR43651">
    <property type="entry name" value="1,4-ALPHA-GLUCAN-BRANCHING ENZYME"/>
    <property type="match status" value="1"/>
</dbReference>
<dbReference type="SUPFAM" id="SSF51445">
    <property type="entry name" value="(Trans)glycosidases"/>
    <property type="match status" value="1"/>
</dbReference>
<evidence type="ECO:0000256" key="11">
    <source>
        <dbReference type="ARBA" id="ARBA00033284"/>
    </source>
</evidence>
<evidence type="ECO:0000256" key="15">
    <source>
        <dbReference type="SAM" id="MobiDB-lite"/>
    </source>
</evidence>
<evidence type="ECO:0000256" key="14">
    <source>
        <dbReference type="PIRNR" id="PIRNR006337"/>
    </source>
</evidence>
<dbReference type="Proteomes" id="UP000647587">
    <property type="component" value="Unassembled WGS sequence"/>
</dbReference>
<dbReference type="SUPFAM" id="SSF81296">
    <property type="entry name" value="E set domains"/>
    <property type="match status" value="1"/>
</dbReference>
<dbReference type="CDD" id="cd11325">
    <property type="entry name" value="AmyAc_GTHase"/>
    <property type="match status" value="1"/>
</dbReference>
<keyword evidence="7 14" id="KW-0378">Hydrolase</keyword>
<comment type="caution">
    <text evidence="17">The sequence shown here is derived from an EMBL/GenBank/DDBJ whole genome shotgun (WGS) entry which is preliminary data.</text>
</comment>
<dbReference type="Gene3D" id="1.10.10.760">
    <property type="entry name" value="E-set domains of sugar-utilizing enzymes"/>
    <property type="match status" value="1"/>
</dbReference>
<keyword evidence="8" id="KW-0119">Carbohydrate metabolism</keyword>
<dbReference type="InterPro" id="IPR013780">
    <property type="entry name" value="Glyco_hydro_b"/>
</dbReference>
<evidence type="ECO:0000256" key="13">
    <source>
        <dbReference type="NCBIfam" id="TIGR02402"/>
    </source>
</evidence>
<comment type="subcellular location">
    <subcellularLocation>
        <location evidence="1">Cytoplasm</location>
    </subcellularLocation>
</comment>
<proteinExistence type="inferred from homology"/>
<reference evidence="18" key="1">
    <citation type="journal article" date="2019" name="Int. J. Syst. Evol. Microbiol.">
        <title>The Global Catalogue of Microorganisms (GCM) 10K type strain sequencing project: providing services to taxonomists for standard genome sequencing and annotation.</title>
        <authorList>
            <consortium name="The Broad Institute Genomics Platform"/>
            <consortium name="The Broad Institute Genome Sequencing Center for Infectious Disease"/>
            <person name="Wu L."/>
            <person name="Ma J."/>
        </authorList>
    </citation>
    <scope>NUCLEOTIDE SEQUENCE [LARGE SCALE GENOMIC DNA]</scope>
    <source>
        <strain evidence="18">JCM 30331</strain>
    </source>
</reference>
<evidence type="ECO:0000256" key="6">
    <source>
        <dbReference type="ARBA" id="ARBA00022490"/>
    </source>
</evidence>